<dbReference type="SUPFAM" id="SSF46689">
    <property type="entry name" value="Homeodomain-like"/>
    <property type="match status" value="1"/>
</dbReference>
<dbReference type="AlphaFoldDB" id="A0A8J7FSJ2"/>
<feature type="domain" description="HTH araC/xylS-type" evidence="3">
    <location>
        <begin position="429"/>
        <end position="537"/>
    </location>
</feature>
<dbReference type="GO" id="GO:0043565">
    <property type="term" value="F:sequence-specific DNA binding"/>
    <property type="evidence" value="ECO:0007669"/>
    <property type="project" value="InterPro"/>
</dbReference>
<name>A0A8J7FSJ2_9FLAO</name>
<dbReference type="SMART" id="SM00342">
    <property type="entry name" value="HTH_ARAC"/>
    <property type="match status" value="1"/>
</dbReference>
<protein>
    <submittedName>
        <fullName evidence="4">Helix-turn-helix domain-containing protein</fullName>
    </submittedName>
</protein>
<dbReference type="EMBL" id="JADGIK010000007">
    <property type="protein sequence ID" value="MBF0598048.1"/>
    <property type="molecule type" value="Genomic_DNA"/>
</dbReference>
<dbReference type="InterPro" id="IPR009057">
    <property type="entry name" value="Homeodomain-like_sf"/>
</dbReference>
<reference evidence="4" key="1">
    <citation type="submission" date="2020-10" db="EMBL/GenBank/DDBJ databases">
        <authorList>
            <person name="Lu T."/>
            <person name="Wang Q."/>
            <person name="Han X."/>
        </authorList>
    </citation>
    <scope>NUCLEOTIDE SEQUENCE</scope>
    <source>
        <strain evidence="4">WQ 117</strain>
    </source>
</reference>
<evidence type="ECO:0000313" key="4">
    <source>
        <dbReference type="EMBL" id="MBF0598048.1"/>
    </source>
</evidence>
<evidence type="ECO:0000256" key="2">
    <source>
        <dbReference type="ARBA" id="ARBA00023163"/>
    </source>
</evidence>
<dbReference type="Gene3D" id="1.25.40.10">
    <property type="entry name" value="Tetratricopeptide repeat domain"/>
    <property type="match status" value="1"/>
</dbReference>
<dbReference type="RefSeq" id="WP_194183588.1">
    <property type="nucleotide sequence ID" value="NZ_JADGIK010000007.1"/>
</dbReference>
<dbReference type="InterPro" id="IPR018060">
    <property type="entry name" value="HTH_AraC"/>
</dbReference>
<dbReference type="Gene3D" id="1.10.10.60">
    <property type="entry name" value="Homeodomain-like"/>
    <property type="match status" value="2"/>
</dbReference>
<dbReference type="SUPFAM" id="SSF48452">
    <property type="entry name" value="TPR-like"/>
    <property type="match status" value="1"/>
</dbReference>
<evidence type="ECO:0000256" key="1">
    <source>
        <dbReference type="ARBA" id="ARBA00023015"/>
    </source>
</evidence>
<keyword evidence="5" id="KW-1185">Reference proteome</keyword>
<dbReference type="GO" id="GO:0003700">
    <property type="term" value="F:DNA-binding transcription factor activity"/>
    <property type="evidence" value="ECO:0007669"/>
    <property type="project" value="InterPro"/>
</dbReference>
<dbReference type="InterPro" id="IPR011990">
    <property type="entry name" value="TPR-like_helical_dom_sf"/>
</dbReference>
<dbReference type="Pfam" id="PF12833">
    <property type="entry name" value="HTH_18"/>
    <property type="match status" value="1"/>
</dbReference>
<comment type="caution">
    <text evidence="4">The sequence shown here is derived from an EMBL/GenBank/DDBJ whole genome shotgun (WGS) entry which is preliminary data.</text>
</comment>
<sequence length="539" mass="63818">MGKYRCLFLIILCPFFTVASKNEKLEKRKYEYLIENIDKHYQDHKNAWPYVEAYIKKAKIKNDKINLFYAYKEAAYFSKEKSIKFLYADSLISLSKGMKNKEYISQAYLSKGLIHYQFKELNEALNNYKLANNYVNHKTDPYIVAKINMNSAVIMIHMMQYDNAEKLLLKNLEYYENNLGNENFSNYYLNTLYYLGKVNQKNRNYKIAADYNRKGLSQSKQLGNNHFITYFNLGTTIDQFYKKKYKNVIQNSIPLINQINSDDFKTISSAYYYLGASYIAVKENEKASFYFKKIDSIVNKHKLIDIHYREVLEFLLKQEIQNNNKENQLYYINQLIGYDERNEEIIPLLAQNIHFVFTTPQLRSKRNQLQNSTSKYTFYVLGILVVSAVLYYKNKVIAKIKQIVTNKLKNTTDINKANSTLIIEQDIINKILQRLDDFEKSDKFINPDFSLNDLAKYVQSNKTYVSHVLNNYKKISFCNYIHTLRIEYAIKVMQDDKKLSTYSIKALAKDMGFKNQRQFSNLFYKRTGMNPKNYINTIK</sequence>
<gene>
    <name evidence="4" type="ORF">IM532_11460</name>
</gene>
<dbReference type="Proteomes" id="UP000608754">
    <property type="component" value="Unassembled WGS sequence"/>
</dbReference>
<keyword evidence="2" id="KW-0804">Transcription</keyword>
<evidence type="ECO:0000259" key="3">
    <source>
        <dbReference type="PROSITE" id="PS01124"/>
    </source>
</evidence>
<proteinExistence type="predicted"/>
<evidence type="ECO:0000313" key="5">
    <source>
        <dbReference type="Proteomes" id="UP000608754"/>
    </source>
</evidence>
<dbReference type="PROSITE" id="PS01124">
    <property type="entry name" value="HTH_ARAC_FAMILY_2"/>
    <property type="match status" value="1"/>
</dbReference>
<keyword evidence="1" id="KW-0805">Transcription regulation</keyword>
<organism evidence="4 5">
    <name type="scientific">Faecalibacter rhinopitheci</name>
    <dbReference type="NCBI Taxonomy" id="2779678"/>
    <lineage>
        <taxon>Bacteria</taxon>
        <taxon>Pseudomonadati</taxon>
        <taxon>Bacteroidota</taxon>
        <taxon>Flavobacteriia</taxon>
        <taxon>Flavobacteriales</taxon>
        <taxon>Weeksellaceae</taxon>
        <taxon>Faecalibacter</taxon>
    </lineage>
</organism>
<accession>A0A8J7FSJ2</accession>